<feature type="transmembrane region" description="Helical" evidence="12">
    <location>
        <begin position="220"/>
        <end position="239"/>
    </location>
</feature>
<dbReference type="Pfam" id="PF00953">
    <property type="entry name" value="Glycos_transf_4"/>
    <property type="match status" value="1"/>
</dbReference>
<keyword evidence="6 12" id="KW-0133">Cell shape</keyword>
<dbReference type="Pfam" id="PF10555">
    <property type="entry name" value="MraY_sig1"/>
    <property type="match status" value="1"/>
</dbReference>
<evidence type="ECO:0000256" key="4">
    <source>
        <dbReference type="ARBA" id="ARBA00022679"/>
    </source>
</evidence>
<dbReference type="PROSITE" id="PS01347">
    <property type="entry name" value="MRAY_1"/>
    <property type="match status" value="1"/>
</dbReference>
<comment type="catalytic activity">
    <reaction evidence="12">
        <text>UDP-N-acetyl-alpha-D-muramoyl-L-alanyl-gamma-D-glutamyl-meso-2,6-diaminopimeloyl-D-alanyl-D-alanine + di-trans,octa-cis-undecaprenyl phosphate = di-trans,octa-cis-undecaprenyl diphospho-N-acetyl-alpha-D-muramoyl-L-alanyl-D-glutamyl-meso-2,6-diaminopimeloyl-D-alanyl-D-alanine + UMP</text>
        <dbReference type="Rhea" id="RHEA:28386"/>
        <dbReference type="ChEBI" id="CHEBI:57865"/>
        <dbReference type="ChEBI" id="CHEBI:60392"/>
        <dbReference type="ChEBI" id="CHEBI:61386"/>
        <dbReference type="ChEBI" id="CHEBI:61387"/>
        <dbReference type="EC" id="2.7.8.13"/>
    </reaction>
</comment>
<dbReference type="InterPro" id="IPR018480">
    <property type="entry name" value="PNAcMuramoyl-5peptid_Trfase_CS"/>
</dbReference>
<dbReference type="CDD" id="cd06852">
    <property type="entry name" value="GT_MraY"/>
    <property type="match status" value="1"/>
</dbReference>
<name>A0ABP9PLX9_9BACT</name>
<keyword evidence="12" id="KW-0479">Metal-binding</keyword>
<dbReference type="RefSeq" id="WP_345738732.1">
    <property type="nucleotide sequence ID" value="NZ_BAABIA010000012.1"/>
</dbReference>
<accession>A0ABP9PLX9</accession>
<reference evidence="15" key="1">
    <citation type="journal article" date="2019" name="Int. J. Syst. Evol. Microbiol.">
        <title>The Global Catalogue of Microorganisms (GCM) 10K type strain sequencing project: providing services to taxonomists for standard genome sequencing and annotation.</title>
        <authorList>
            <consortium name="The Broad Institute Genomics Platform"/>
            <consortium name="The Broad Institute Genome Sequencing Center for Infectious Disease"/>
            <person name="Wu L."/>
            <person name="Ma J."/>
        </authorList>
    </citation>
    <scope>NUCLEOTIDE SEQUENCE [LARGE SCALE GENOMIC DNA]</scope>
    <source>
        <strain evidence="15">JCM 18053</strain>
    </source>
</reference>
<dbReference type="EMBL" id="BAABIA010000012">
    <property type="protein sequence ID" value="GAA5148842.1"/>
    <property type="molecule type" value="Genomic_DNA"/>
</dbReference>
<keyword evidence="4 12" id="KW-0808">Transferase</keyword>
<evidence type="ECO:0000256" key="6">
    <source>
        <dbReference type="ARBA" id="ARBA00022960"/>
    </source>
</evidence>
<evidence type="ECO:0000256" key="1">
    <source>
        <dbReference type="ARBA" id="ARBA00004141"/>
    </source>
</evidence>
<evidence type="ECO:0000256" key="7">
    <source>
        <dbReference type="ARBA" id="ARBA00022984"/>
    </source>
</evidence>
<evidence type="ECO:0000256" key="3">
    <source>
        <dbReference type="ARBA" id="ARBA00022618"/>
    </source>
</evidence>
<organism evidence="14 15">
    <name type="scientific">Prosthecobacter algae</name>
    <dbReference type="NCBI Taxonomy" id="1144682"/>
    <lineage>
        <taxon>Bacteria</taxon>
        <taxon>Pseudomonadati</taxon>
        <taxon>Verrucomicrobiota</taxon>
        <taxon>Verrucomicrobiia</taxon>
        <taxon>Verrucomicrobiales</taxon>
        <taxon>Verrucomicrobiaceae</taxon>
        <taxon>Prosthecobacter</taxon>
    </lineage>
</organism>
<feature type="transmembrane region" description="Helical" evidence="12">
    <location>
        <begin position="359"/>
        <end position="378"/>
    </location>
</feature>
<sequence length="381" mass="41515">MIYWLYELRNWLEAADWISDDSALYKLLNIFRYHTFRAGGAFITAFVLSLLFGERLIRKLISLKIGQPIRTADEVHKLYELHGKKAGTPTMGGILILGCIVISTLLWAKWDNVMVWTILFATIGLGALGFYDDYLKISKKNSKGVSARTKLVWQGGVAVIAGALMAYAVPADEGITLRALYVPFFKDAVITDMGIFSVALFTLIIVGASNAVNLTDGLDGLATGCSLTTALAYAGFGYVCGNANYSSYLGVAHHTLANELPIVAMALAGACVGFLWFNAHPARMFMGDTGSLALGGCIATLAIGCKQEIVLALVGGVFVMEAMSVIIQVISFKTRGKRVFRMSPIHHHFELGGWHENQVIVRFWALSLFFALLGLATLKLR</sequence>
<keyword evidence="12" id="KW-0460">Magnesium</keyword>
<feature type="transmembrane region" description="Helical" evidence="12">
    <location>
        <begin position="113"/>
        <end position="131"/>
    </location>
</feature>
<evidence type="ECO:0000256" key="10">
    <source>
        <dbReference type="ARBA" id="ARBA00023306"/>
    </source>
</evidence>
<evidence type="ECO:0000256" key="12">
    <source>
        <dbReference type="HAMAP-Rule" id="MF_00038"/>
    </source>
</evidence>
<feature type="transmembrane region" description="Helical" evidence="12">
    <location>
        <begin position="309"/>
        <end position="332"/>
    </location>
</feature>
<evidence type="ECO:0000256" key="5">
    <source>
        <dbReference type="ARBA" id="ARBA00022692"/>
    </source>
</evidence>
<proteinExistence type="inferred from homology"/>
<protein>
    <recommendedName>
        <fullName evidence="12 13">Phospho-N-acetylmuramoyl-pentapeptide-transferase</fullName>
        <ecNumber evidence="12 13">2.7.8.13</ecNumber>
    </recommendedName>
    <alternativeName>
        <fullName evidence="12">UDP-MurNAc-pentapeptide phosphotransferase</fullName>
    </alternativeName>
</protein>
<dbReference type="InterPro" id="IPR003524">
    <property type="entry name" value="PNAcMuramoyl-5peptid_Trfase"/>
</dbReference>
<gene>
    <name evidence="12 14" type="primary">mraY</name>
    <name evidence="14" type="ORF">GCM10023213_45680</name>
</gene>
<feature type="transmembrane region" description="Helical" evidence="12">
    <location>
        <begin position="151"/>
        <end position="169"/>
    </location>
</feature>
<keyword evidence="12" id="KW-1003">Cell membrane</keyword>
<comment type="function">
    <text evidence="12">Catalyzes the initial step of the lipid cycle reactions in the biosynthesis of the cell wall peptidoglycan: transfers peptidoglycan precursor phospho-MurNAc-pentapeptide from UDP-MurNAc-pentapeptide onto the lipid carrier undecaprenyl phosphate, yielding undecaprenyl-pyrophosphoryl-MurNAc-pentapeptide, known as lipid I.</text>
</comment>
<keyword evidence="11 12" id="KW-0961">Cell wall biogenesis/degradation</keyword>
<comment type="similarity">
    <text evidence="2 12">Belongs to the glycosyltransferase 4 family. MraY subfamily.</text>
</comment>
<evidence type="ECO:0000256" key="13">
    <source>
        <dbReference type="NCBIfam" id="TIGR00445"/>
    </source>
</evidence>
<dbReference type="Proteomes" id="UP001499852">
    <property type="component" value="Unassembled WGS sequence"/>
</dbReference>
<keyword evidence="5 12" id="KW-0812">Transmembrane</keyword>
<comment type="cofactor">
    <cofactor evidence="12">
        <name>Mg(2+)</name>
        <dbReference type="ChEBI" id="CHEBI:18420"/>
    </cofactor>
</comment>
<comment type="caution">
    <text evidence="14">The sequence shown here is derived from an EMBL/GenBank/DDBJ whole genome shotgun (WGS) entry which is preliminary data.</text>
</comment>
<evidence type="ECO:0000256" key="9">
    <source>
        <dbReference type="ARBA" id="ARBA00023136"/>
    </source>
</evidence>
<feature type="transmembrane region" description="Helical" evidence="12">
    <location>
        <begin position="189"/>
        <end position="208"/>
    </location>
</feature>
<feature type="transmembrane region" description="Helical" evidence="12">
    <location>
        <begin position="259"/>
        <end position="277"/>
    </location>
</feature>
<evidence type="ECO:0000256" key="8">
    <source>
        <dbReference type="ARBA" id="ARBA00022989"/>
    </source>
</evidence>
<feature type="transmembrane region" description="Helical" evidence="12">
    <location>
        <begin position="34"/>
        <end position="53"/>
    </location>
</feature>
<evidence type="ECO:0000313" key="15">
    <source>
        <dbReference type="Proteomes" id="UP001499852"/>
    </source>
</evidence>
<keyword evidence="15" id="KW-1185">Reference proteome</keyword>
<keyword evidence="8 12" id="KW-1133">Transmembrane helix</keyword>
<dbReference type="PROSITE" id="PS01348">
    <property type="entry name" value="MRAY_2"/>
    <property type="match status" value="1"/>
</dbReference>
<dbReference type="PANTHER" id="PTHR22926:SF5">
    <property type="entry name" value="PHOSPHO-N-ACETYLMURAMOYL-PENTAPEPTIDE-TRANSFERASE HOMOLOG"/>
    <property type="match status" value="1"/>
</dbReference>
<dbReference type="InterPro" id="IPR000715">
    <property type="entry name" value="Glycosyl_transferase_4"/>
</dbReference>
<dbReference type="NCBIfam" id="TIGR00445">
    <property type="entry name" value="mraY"/>
    <property type="match status" value="1"/>
</dbReference>
<keyword evidence="3 12" id="KW-0132">Cell division</keyword>
<comment type="subcellular location">
    <subcellularLocation>
        <location evidence="12">Cell membrane</location>
        <topology evidence="12">Multi-pass membrane protein</topology>
    </subcellularLocation>
    <subcellularLocation>
        <location evidence="1">Membrane</location>
        <topology evidence="1">Multi-pass membrane protein</topology>
    </subcellularLocation>
</comment>
<dbReference type="PANTHER" id="PTHR22926">
    <property type="entry name" value="PHOSPHO-N-ACETYLMURAMOYL-PENTAPEPTIDE-TRANSFERASE"/>
    <property type="match status" value="1"/>
</dbReference>
<keyword evidence="7 12" id="KW-0573">Peptidoglycan synthesis</keyword>
<keyword evidence="10 12" id="KW-0131">Cell cycle</keyword>
<keyword evidence="9 12" id="KW-0472">Membrane</keyword>
<evidence type="ECO:0000256" key="2">
    <source>
        <dbReference type="ARBA" id="ARBA00005583"/>
    </source>
</evidence>
<dbReference type="HAMAP" id="MF_00038">
    <property type="entry name" value="MraY"/>
    <property type="match status" value="1"/>
</dbReference>
<feature type="transmembrane region" description="Helical" evidence="12">
    <location>
        <begin position="86"/>
        <end position="107"/>
    </location>
</feature>
<dbReference type="EC" id="2.7.8.13" evidence="12 13"/>
<evidence type="ECO:0000313" key="14">
    <source>
        <dbReference type="EMBL" id="GAA5148842.1"/>
    </source>
</evidence>
<evidence type="ECO:0000256" key="11">
    <source>
        <dbReference type="ARBA" id="ARBA00023316"/>
    </source>
</evidence>
<comment type="pathway">
    <text evidence="12">Cell wall biogenesis; peptidoglycan biosynthesis.</text>
</comment>